<reference evidence="3 4" key="1">
    <citation type="journal article" date="2013" name="Genome Announc.">
        <title>Draft Genome Sequence for Desulfovibrio africanus Strain PCS.</title>
        <authorList>
            <person name="Brown S.D."/>
            <person name="Utturkar S.M."/>
            <person name="Arkin A.P."/>
            <person name="Deutschbauer A.M."/>
            <person name="Elias D.A."/>
            <person name="Hazen T.C."/>
            <person name="Chakraborty R."/>
        </authorList>
    </citation>
    <scope>NUCLEOTIDE SEQUENCE [LARGE SCALE GENOMIC DNA]</scope>
    <source>
        <strain evidence="3 4">PCS</strain>
    </source>
</reference>
<accession>M5Q253</accession>
<proteinExistence type="predicted"/>
<protein>
    <recommendedName>
        <fullName evidence="5">Type II secretion system protein GspC N-terminal domain-containing protein</fullName>
    </recommendedName>
</protein>
<dbReference type="RefSeq" id="WP_005984586.1">
    <property type="nucleotide sequence ID" value="NZ_AOSV01000007.1"/>
</dbReference>
<dbReference type="EMBL" id="AOSV01000007">
    <property type="protein sequence ID" value="EMG38151.1"/>
    <property type="molecule type" value="Genomic_DNA"/>
</dbReference>
<feature type="region of interest" description="Disordered" evidence="1">
    <location>
        <begin position="178"/>
        <end position="271"/>
    </location>
</feature>
<keyword evidence="2" id="KW-0812">Transmembrane</keyword>
<dbReference type="AlphaFoldDB" id="M5Q253"/>
<evidence type="ECO:0000256" key="2">
    <source>
        <dbReference type="SAM" id="Phobius"/>
    </source>
</evidence>
<evidence type="ECO:0000313" key="4">
    <source>
        <dbReference type="Proteomes" id="UP000011922"/>
    </source>
</evidence>
<organism evidence="3 4">
    <name type="scientific">Desulfocurvibacter africanus PCS</name>
    <dbReference type="NCBI Taxonomy" id="1262666"/>
    <lineage>
        <taxon>Bacteria</taxon>
        <taxon>Pseudomonadati</taxon>
        <taxon>Thermodesulfobacteriota</taxon>
        <taxon>Desulfovibrionia</taxon>
        <taxon>Desulfovibrionales</taxon>
        <taxon>Desulfovibrionaceae</taxon>
        <taxon>Desulfocurvibacter</taxon>
    </lineage>
</organism>
<evidence type="ECO:0000313" key="3">
    <source>
        <dbReference type="EMBL" id="EMG38151.1"/>
    </source>
</evidence>
<gene>
    <name evidence="3" type="ORF">PCS_00976</name>
</gene>
<feature type="transmembrane region" description="Helical" evidence="2">
    <location>
        <begin position="12"/>
        <end position="33"/>
    </location>
</feature>
<dbReference type="Proteomes" id="UP000011922">
    <property type="component" value="Unassembled WGS sequence"/>
</dbReference>
<keyword evidence="2" id="KW-0472">Membrane</keyword>
<feature type="compositionally biased region" description="Polar residues" evidence="1">
    <location>
        <begin position="256"/>
        <end position="271"/>
    </location>
</feature>
<name>M5Q253_DESAF</name>
<sequence>MRLRPKGLSIRYYISALLIIVSAAGLALAWDIYQESAEIDLQAQSKAPEPKAEVDIGQMEALFREPPSDPGRYQVIAEQNLFSENRRAAADQAAQRAGQKDAPERKEEVQLLGTSILGKRKSAMLRFLLFSDKKKAHIVEQGQTVRDQGKGQDQGESGPTYTLVDVEQRRVTMKDQTGQTFSVSMSEPQQAQAQGPGQAEGQADGQAEGWQRMQEMFQGRRGTPDPAARVEPPAQEPEKPSKPESQQAGKAPPSPTTSADNTTSGTWNVIR</sequence>
<keyword evidence="2" id="KW-1133">Transmembrane helix</keyword>
<comment type="caution">
    <text evidence="3">The sequence shown here is derived from an EMBL/GenBank/DDBJ whole genome shotgun (WGS) entry which is preliminary data.</text>
</comment>
<feature type="region of interest" description="Disordered" evidence="1">
    <location>
        <begin position="141"/>
        <end position="165"/>
    </location>
</feature>
<feature type="region of interest" description="Disordered" evidence="1">
    <location>
        <begin position="87"/>
        <end position="106"/>
    </location>
</feature>
<evidence type="ECO:0008006" key="5">
    <source>
        <dbReference type="Google" id="ProtNLM"/>
    </source>
</evidence>
<feature type="compositionally biased region" description="Low complexity" evidence="1">
    <location>
        <begin position="187"/>
        <end position="209"/>
    </location>
</feature>
<evidence type="ECO:0000256" key="1">
    <source>
        <dbReference type="SAM" id="MobiDB-lite"/>
    </source>
</evidence>
<dbReference type="PATRIC" id="fig|1262666.3.peg.988"/>